<sequence length="175" mass="21259">MYFFFILTITIAIITIYGIIKKVKYKREAGKVLFIIENLKIKRIIQVLSVLLIFTILYSFLKIKEFNLEDLFKLTFWILWLIYFLIIKDNNEKITEKGIIALDRFIKWENINYYKINRISQNRRLYAIILNVKLRSKFLKKEISRKIILRHKINESQKEEVEKLLKKHITKEVSN</sequence>
<keyword evidence="1" id="KW-0812">Transmembrane</keyword>
<feature type="transmembrane region" description="Helical" evidence="1">
    <location>
        <begin position="6"/>
        <end position="23"/>
    </location>
</feature>
<dbReference type="OrthoDB" id="9867336at2"/>
<dbReference type="EMBL" id="MCIB01000040">
    <property type="protein sequence ID" value="RKD28848.1"/>
    <property type="molecule type" value="Genomic_DNA"/>
</dbReference>
<comment type="caution">
    <text evidence="2">The sequence shown here is derived from an EMBL/GenBank/DDBJ whole genome shotgun (WGS) entry which is preliminary data.</text>
</comment>
<dbReference type="RefSeq" id="WP_120170817.1">
    <property type="nucleotide sequence ID" value="NZ_MCIB01000040.1"/>
</dbReference>
<keyword evidence="3" id="KW-1185">Reference proteome</keyword>
<reference evidence="2 3" key="1">
    <citation type="submission" date="2016-08" db="EMBL/GenBank/DDBJ databases">
        <title>Novel Firmicutes and Novel Genomes.</title>
        <authorList>
            <person name="Poppleton D.I."/>
            <person name="Gribaldo S."/>
        </authorList>
    </citation>
    <scope>NUCLEOTIDE SEQUENCE [LARGE SCALE GENOMIC DNA]</scope>
    <source>
        <strain evidence="2 3">CTT3</strain>
    </source>
</reference>
<dbReference type="Proteomes" id="UP000284177">
    <property type="component" value="Unassembled WGS sequence"/>
</dbReference>
<keyword evidence="1" id="KW-0472">Membrane</keyword>
<gene>
    <name evidence="2" type="ORF">BET03_07400</name>
</gene>
<proteinExistence type="predicted"/>
<evidence type="ECO:0000256" key="1">
    <source>
        <dbReference type="SAM" id="Phobius"/>
    </source>
</evidence>
<accession>A0A419SUI6</accession>
<evidence type="ECO:0000313" key="2">
    <source>
        <dbReference type="EMBL" id="RKD28848.1"/>
    </source>
</evidence>
<dbReference type="AlphaFoldDB" id="A0A419SUI6"/>
<feature type="transmembrane region" description="Helical" evidence="1">
    <location>
        <begin position="44"/>
        <end position="61"/>
    </location>
</feature>
<name>A0A419SUI6_9FIRM</name>
<organism evidence="2 3">
    <name type="scientific">Thermohalobacter berrensis</name>
    <dbReference type="NCBI Taxonomy" id="99594"/>
    <lineage>
        <taxon>Bacteria</taxon>
        <taxon>Bacillati</taxon>
        <taxon>Bacillota</taxon>
        <taxon>Tissierellia</taxon>
        <taxon>Tissierellales</taxon>
        <taxon>Thermohalobacteraceae</taxon>
        <taxon>Thermohalobacter</taxon>
    </lineage>
</organism>
<protein>
    <submittedName>
        <fullName evidence="2">Uncharacterized protein</fullName>
    </submittedName>
</protein>
<keyword evidence="1" id="KW-1133">Transmembrane helix</keyword>
<evidence type="ECO:0000313" key="3">
    <source>
        <dbReference type="Proteomes" id="UP000284177"/>
    </source>
</evidence>
<feature type="transmembrane region" description="Helical" evidence="1">
    <location>
        <begin position="67"/>
        <end position="87"/>
    </location>
</feature>